<evidence type="ECO:0000256" key="1">
    <source>
        <dbReference type="SAM" id="SignalP"/>
    </source>
</evidence>
<dbReference type="RefSeq" id="WP_399149041.1">
    <property type="nucleotide sequence ID" value="NZ_CP147982.1"/>
</dbReference>
<protein>
    <submittedName>
        <fullName evidence="2">SH3 domain-containing protein</fullName>
    </submittedName>
</protein>
<evidence type="ECO:0000313" key="2">
    <source>
        <dbReference type="EMBL" id="WXK75725.1"/>
    </source>
</evidence>
<dbReference type="Proteomes" id="UP001626628">
    <property type="component" value="Chromosome"/>
</dbReference>
<dbReference type="EMBL" id="CP147982">
    <property type="protein sequence ID" value="WXK75725.1"/>
    <property type="molecule type" value="Genomic_DNA"/>
</dbReference>
<feature type="chain" id="PRO_5046331765" evidence="1">
    <location>
        <begin position="40"/>
        <end position="145"/>
    </location>
</feature>
<proteinExistence type="predicted"/>
<gene>
    <name evidence="2" type="ORF">WAB15_06910</name>
</gene>
<dbReference type="Gene3D" id="2.30.30.40">
    <property type="entry name" value="SH3 Domains"/>
    <property type="match status" value="1"/>
</dbReference>
<reference evidence="2 3" key="1">
    <citation type="submission" date="2024-03" db="EMBL/GenBank/DDBJ databases">
        <title>The complete genome of Streptomyces sirii sp.nov.</title>
        <authorList>
            <person name="Zakalyukina Y.V."/>
            <person name="Belik A.R."/>
            <person name="Biryukov M.V."/>
            <person name="Baturina O.A."/>
            <person name="Kabilov M.R."/>
        </authorList>
    </citation>
    <scope>NUCLEOTIDE SEQUENCE [LARGE SCALE GENOMIC DNA]</scope>
    <source>
        <strain evidence="2 3">BP-8</strain>
    </source>
</reference>
<keyword evidence="1" id="KW-0732">Signal</keyword>
<feature type="signal peptide" evidence="1">
    <location>
        <begin position="1"/>
        <end position="39"/>
    </location>
</feature>
<sequence length="145" mass="15255">MSTTELLVARGRRLAAGAGVLAAAVAMGATLSTAASAQAATPGPVSTAKPYGIVTTKMGLSARQYPSTDSSVRGFLRHRAQVGLVCKVRTQSVGGNSVWYLTRDERASWVSAKYVTNTGKVKYCKDVQHGRMHSGFDNPAKHAMG</sequence>
<accession>A0ABZ2QGZ5</accession>
<evidence type="ECO:0000313" key="3">
    <source>
        <dbReference type="Proteomes" id="UP001626628"/>
    </source>
</evidence>
<name>A0ABZ2QGZ5_9ACTN</name>
<keyword evidence="3" id="KW-1185">Reference proteome</keyword>
<organism evidence="2 3">
    <name type="scientific">Streptomyces sirii</name>
    <dbReference type="NCBI Taxonomy" id="3127701"/>
    <lineage>
        <taxon>Bacteria</taxon>
        <taxon>Bacillati</taxon>
        <taxon>Actinomycetota</taxon>
        <taxon>Actinomycetes</taxon>
        <taxon>Kitasatosporales</taxon>
        <taxon>Streptomycetaceae</taxon>
        <taxon>Streptomyces</taxon>
    </lineage>
</organism>